<dbReference type="Proteomes" id="UP000703661">
    <property type="component" value="Unassembled WGS sequence"/>
</dbReference>
<dbReference type="GO" id="GO:0005634">
    <property type="term" value="C:nucleus"/>
    <property type="evidence" value="ECO:0007669"/>
    <property type="project" value="TreeGrafter"/>
</dbReference>
<dbReference type="PANTHER" id="PTHR19965:SF82">
    <property type="entry name" value="THO COMPLEX SUBUNIT 4"/>
    <property type="match status" value="1"/>
</dbReference>
<evidence type="ECO:0000256" key="2">
    <source>
        <dbReference type="PROSITE-ProRule" id="PRU00176"/>
    </source>
</evidence>
<organism evidence="5 6">
    <name type="scientific">Entomortierella chlamydospora</name>
    <dbReference type="NCBI Taxonomy" id="101097"/>
    <lineage>
        <taxon>Eukaryota</taxon>
        <taxon>Fungi</taxon>
        <taxon>Fungi incertae sedis</taxon>
        <taxon>Mucoromycota</taxon>
        <taxon>Mortierellomycotina</taxon>
        <taxon>Mortierellomycetes</taxon>
        <taxon>Mortierellales</taxon>
        <taxon>Mortierellaceae</taxon>
        <taxon>Entomortierella</taxon>
    </lineage>
</organism>
<sequence length="478" mass="51485">MENLDQSLEQIIKSNKQAQKKLNNVSKKASSKPKSKSKPRVAATALKVIKTGRIAKSTPRIVKPAKPLFTETYKALSAPIKEIFTSRYIPQTSPIKLTTFNTKAIQAKKAATRSVTSKPIRLVTTQKTDGSSSSGSNNISNKTNSPTPPKISTGNSNSKGVYRSADRYRPSSYRSSDIRRNRSRSRSRDVSSRGATESKNYTSSNQNEALAGKGIDSIRKATSKNDGGNYNKNTTNNSNNSHGKGNISSSSDLPSSSQKGKSVSFESVSPDNENSSTDMTMDLDDGALSIKGAAPSAPELSFKGEGGPVTVEIENLDPGTTAEDVKVVCSRFGEIKSCICSNGFSQVTFARRAAGLAAVETLNGKKADNNQILRVSMRKTPIIHHIQNPASIHVPSPIAGPMKLLSKAVEGTIKNAGSLYQEQLQTAQHMLKVQQHRMAQLHMEEQRIAALRMQANAQYGDLTGVWSGESNASGSSFF</sequence>
<dbReference type="Pfam" id="PF00076">
    <property type="entry name" value="RRM_1"/>
    <property type="match status" value="1"/>
</dbReference>
<keyword evidence="6" id="KW-1185">Reference proteome</keyword>
<feature type="compositionally biased region" description="Polar residues" evidence="3">
    <location>
        <begin position="150"/>
        <end position="159"/>
    </location>
</feature>
<dbReference type="SUPFAM" id="SSF54928">
    <property type="entry name" value="RNA-binding domain, RBD"/>
    <property type="match status" value="1"/>
</dbReference>
<dbReference type="CDD" id="cd00590">
    <property type="entry name" value="RRM_SF"/>
    <property type="match status" value="1"/>
</dbReference>
<gene>
    <name evidence="5" type="ORF">BGZ80_005865</name>
</gene>
<feature type="compositionally biased region" description="Low complexity" evidence="3">
    <location>
        <begin position="131"/>
        <end position="145"/>
    </location>
</feature>
<dbReference type="Gene3D" id="3.30.70.330">
    <property type="match status" value="1"/>
</dbReference>
<feature type="compositionally biased region" description="Basic residues" evidence="3">
    <location>
        <begin position="29"/>
        <end position="39"/>
    </location>
</feature>
<protein>
    <recommendedName>
        <fullName evidence="4">RRM domain-containing protein</fullName>
    </recommendedName>
</protein>
<feature type="domain" description="RRM" evidence="4">
    <location>
        <begin position="309"/>
        <end position="380"/>
    </location>
</feature>
<feature type="region of interest" description="Disordered" evidence="3">
    <location>
        <begin position="18"/>
        <end position="42"/>
    </location>
</feature>
<dbReference type="EMBL" id="JAAAID010002891">
    <property type="protein sequence ID" value="KAG0003035.1"/>
    <property type="molecule type" value="Genomic_DNA"/>
</dbReference>
<reference evidence="5" key="1">
    <citation type="journal article" date="2020" name="Fungal Divers.">
        <title>Resolving the Mortierellaceae phylogeny through synthesis of multi-gene phylogenetics and phylogenomics.</title>
        <authorList>
            <person name="Vandepol N."/>
            <person name="Liber J."/>
            <person name="Desiro A."/>
            <person name="Na H."/>
            <person name="Kennedy M."/>
            <person name="Barry K."/>
            <person name="Grigoriev I.V."/>
            <person name="Miller A.N."/>
            <person name="O'Donnell K."/>
            <person name="Stajich J.E."/>
            <person name="Bonito G."/>
        </authorList>
    </citation>
    <scope>NUCLEOTIDE SEQUENCE</scope>
    <source>
        <strain evidence="5">NRRL 2769</strain>
    </source>
</reference>
<evidence type="ECO:0000256" key="3">
    <source>
        <dbReference type="SAM" id="MobiDB-lite"/>
    </source>
</evidence>
<dbReference type="GO" id="GO:0003729">
    <property type="term" value="F:mRNA binding"/>
    <property type="evidence" value="ECO:0007669"/>
    <property type="project" value="TreeGrafter"/>
</dbReference>
<evidence type="ECO:0000256" key="1">
    <source>
        <dbReference type="ARBA" id="ARBA00022884"/>
    </source>
</evidence>
<evidence type="ECO:0000313" key="5">
    <source>
        <dbReference type="EMBL" id="KAG0003035.1"/>
    </source>
</evidence>
<dbReference type="SMART" id="SM00360">
    <property type="entry name" value="RRM"/>
    <property type="match status" value="1"/>
</dbReference>
<feature type="compositionally biased region" description="Polar residues" evidence="3">
    <location>
        <begin position="258"/>
        <end position="279"/>
    </location>
</feature>
<dbReference type="InterPro" id="IPR035979">
    <property type="entry name" value="RBD_domain_sf"/>
</dbReference>
<dbReference type="InterPro" id="IPR012677">
    <property type="entry name" value="Nucleotide-bd_a/b_plait_sf"/>
</dbReference>
<dbReference type="InterPro" id="IPR000504">
    <property type="entry name" value="RRM_dom"/>
</dbReference>
<proteinExistence type="predicted"/>
<dbReference type="PROSITE" id="PS50102">
    <property type="entry name" value="RRM"/>
    <property type="match status" value="1"/>
</dbReference>
<dbReference type="PANTHER" id="PTHR19965">
    <property type="entry name" value="RNA AND EXPORT FACTOR BINDING PROTEIN"/>
    <property type="match status" value="1"/>
</dbReference>
<name>A0A9P6MIY2_9FUNG</name>
<dbReference type="AlphaFoldDB" id="A0A9P6MIY2"/>
<evidence type="ECO:0000259" key="4">
    <source>
        <dbReference type="PROSITE" id="PS50102"/>
    </source>
</evidence>
<feature type="compositionally biased region" description="Low complexity" evidence="3">
    <location>
        <begin position="224"/>
        <end position="257"/>
    </location>
</feature>
<feature type="compositionally biased region" description="Polar residues" evidence="3">
    <location>
        <begin position="194"/>
        <end position="208"/>
    </location>
</feature>
<accession>A0A9P6MIY2</accession>
<keyword evidence="1 2" id="KW-0694">RNA-binding</keyword>
<feature type="compositionally biased region" description="Basic and acidic residues" evidence="3">
    <location>
        <begin position="176"/>
        <end position="191"/>
    </location>
</feature>
<comment type="caution">
    <text evidence="5">The sequence shown here is derived from an EMBL/GenBank/DDBJ whole genome shotgun (WGS) entry which is preliminary data.</text>
</comment>
<evidence type="ECO:0000313" key="6">
    <source>
        <dbReference type="Proteomes" id="UP000703661"/>
    </source>
</evidence>
<feature type="compositionally biased region" description="Polar residues" evidence="3">
    <location>
        <begin position="113"/>
        <end position="130"/>
    </location>
</feature>
<feature type="region of interest" description="Disordered" evidence="3">
    <location>
        <begin position="107"/>
        <end position="283"/>
    </location>
</feature>
<dbReference type="InterPro" id="IPR051229">
    <property type="entry name" value="ALYREF_mRNA_export"/>
</dbReference>